<dbReference type="Proteomes" id="UP000013251">
    <property type="component" value="Unassembled WGS sequence"/>
</dbReference>
<keyword evidence="6" id="KW-1185">Reference proteome</keyword>
<dbReference type="InterPro" id="IPR003959">
    <property type="entry name" value="ATPase_AAA_core"/>
</dbReference>
<name>N9E6R7_ACIBZ</name>
<accession>N9E6R7</accession>
<feature type="domain" description="AAA+ ATPase" evidence="4">
    <location>
        <begin position="524"/>
        <end position="653"/>
    </location>
</feature>
<dbReference type="CDD" id="cd19481">
    <property type="entry name" value="RecA-like_protease"/>
    <property type="match status" value="1"/>
</dbReference>
<dbReference type="GO" id="GO:0005524">
    <property type="term" value="F:ATP binding"/>
    <property type="evidence" value="ECO:0007669"/>
    <property type="project" value="UniProtKB-KW"/>
</dbReference>
<dbReference type="Gene3D" id="3.40.50.300">
    <property type="entry name" value="P-loop containing nucleotide triphosphate hydrolases"/>
    <property type="match status" value="2"/>
</dbReference>
<dbReference type="PANTHER" id="PTHR23073">
    <property type="entry name" value="26S PROTEASOME REGULATORY SUBUNIT"/>
    <property type="match status" value="1"/>
</dbReference>
<gene>
    <name evidence="5" type="ORF">F938_04221</name>
</gene>
<dbReference type="AlphaFoldDB" id="N9E6R7"/>
<dbReference type="InterPro" id="IPR050221">
    <property type="entry name" value="26S_Proteasome_ATPase"/>
</dbReference>
<dbReference type="InterPro" id="IPR027417">
    <property type="entry name" value="P-loop_NTPase"/>
</dbReference>
<dbReference type="SUPFAM" id="SSF52540">
    <property type="entry name" value="P-loop containing nucleoside triphosphate hydrolases"/>
    <property type="match status" value="2"/>
</dbReference>
<dbReference type="SMART" id="SM00382">
    <property type="entry name" value="AAA"/>
    <property type="match status" value="2"/>
</dbReference>
<evidence type="ECO:0000256" key="2">
    <source>
        <dbReference type="ARBA" id="ARBA00022741"/>
    </source>
</evidence>
<keyword evidence="3" id="KW-0067">ATP-binding</keyword>
<dbReference type="InterPro" id="IPR003593">
    <property type="entry name" value="AAA+_ATPase"/>
</dbReference>
<evidence type="ECO:0000313" key="5">
    <source>
        <dbReference type="EMBL" id="ENV90614.1"/>
    </source>
</evidence>
<keyword evidence="2" id="KW-0547">Nucleotide-binding</keyword>
<dbReference type="Pfam" id="PF00004">
    <property type="entry name" value="AAA"/>
    <property type="match status" value="2"/>
</dbReference>
<protein>
    <recommendedName>
        <fullName evidence="4">AAA+ ATPase domain-containing protein</fullName>
    </recommendedName>
</protein>
<feature type="domain" description="AAA+ ATPase" evidence="4">
    <location>
        <begin position="284"/>
        <end position="416"/>
    </location>
</feature>
<dbReference type="EMBL" id="APQG01000050">
    <property type="protein sequence ID" value="ENV90614.1"/>
    <property type="molecule type" value="Genomic_DNA"/>
</dbReference>
<dbReference type="GO" id="GO:0016887">
    <property type="term" value="F:ATP hydrolysis activity"/>
    <property type="evidence" value="ECO:0007669"/>
    <property type="project" value="InterPro"/>
</dbReference>
<dbReference type="HOGENOM" id="CLU_020632_0_0_6"/>
<evidence type="ECO:0000256" key="1">
    <source>
        <dbReference type="ARBA" id="ARBA00006914"/>
    </source>
</evidence>
<reference evidence="5 6" key="1">
    <citation type="submission" date="2013-02" db="EMBL/GenBank/DDBJ databases">
        <title>The Genome Sequence of Acinetobacter bereziniae CIP 70.12.</title>
        <authorList>
            <consortium name="The Broad Institute Genome Sequencing Platform"/>
            <consortium name="The Broad Institute Genome Sequencing Center for Infectious Disease"/>
            <person name="Cerqueira G."/>
            <person name="Feldgarden M."/>
            <person name="Courvalin P."/>
            <person name="Perichon B."/>
            <person name="Grillot-Courvalin C."/>
            <person name="Clermont D."/>
            <person name="Rocha E."/>
            <person name="Yoon E.-J."/>
            <person name="Nemec A."/>
            <person name="Walker B."/>
            <person name="Young S.K."/>
            <person name="Zeng Q."/>
            <person name="Gargeya S."/>
            <person name="Fitzgerald M."/>
            <person name="Haas B."/>
            <person name="Abouelleil A."/>
            <person name="Alvarado L."/>
            <person name="Arachchi H.M."/>
            <person name="Berlin A.M."/>
            <person name="Chapman S.B."/>
            <person name="Dewar J."/>
            <person name="Goldberg J."/>
            <person name="Griggs A."/>
            <person name="Gujja S."/>
            <person name="Hansen M."/>
            <person name="Howarth C."/>
            <person name="Imamovic A."/>
            <person name="Larimer J."/>
            <person name="McCowan C."/>
            <person name="Murphy C."/>
            <person name="Neiman D."/>
            <person name="Pearson M."/>
            <person name="Priest M."/>
            <person name="Roberts A."/>
            <person name="Saif S."/>
            <person name="Shea T."/>
            <person name="Sisk P."/>
            <person name="Sykes S."/>
            <person name="Wortman J."/>
            <person name="Nusbaum C."/>
            <person name="Birren B."/>
        </authorList>
    </citation>
    <scope>NUCLEOTIDE SEQUENCE [LARGE SCALE GENOMIC DNA]</scope>
    <source>
        <strain evidence="5 6">CIP 70.12</strain>
    </source>
</reference>
<proteinExistence type="inferred from homology"/>
<sequence length="734" mass="83048">MFFGIALLVKNTDKLKPNSDMKRKSEDMNEYINQPFAQTVQHVEVADFAEISPIVKLWAFRFLLELGGAKEFISDHCFSHQWIAKKLGFSEALLADQFNEQAAYQELNQLHKSIQQQNLLNAFQFNDELQYNLKLIQQLLDLNAVETTVLGFVVMLNSEQLLDDVADTIGELTASKTIRALAVVLDLPYDEIRQALSVQGRLHRSGLISVQQHYRNYLRGKLNLVSNQLADKLLVKTNDVMDLFVGTINKSHPAELTLRDYPHLASELTLLMAYLKQVKQNKQEGVNIFLYGSSGTGKTQLCKTLAQEMGVQLFEISCEDEDGDAISATGRLCAYRAAQCIFDSQSALLMFDEVEDVFNDTENGVGMKSTAQSRKAWVNRILEKNRTPTIWVSNSDQLDPAFIRRFDMVLEIKVPPKQQRSSFIQQHCGDDLNMLYQQAFANVEQLSPAILRRSYRVAKVAQMENEGLVVQESMTQLVSNTLKAQGYQAIRLQDSNALPKFYDLAYINCKSNLAEITTGIQQHGFGRLCLYGASGTGKTAFARWLSERINRPLLIKRGSDLISAWVGETEKNLANAFQEAEEMQAVLLLDEVDGLLQDRRQATRSWEVSQVNEFLVQMESFNGVMVATTNRFDELDQAAMRRFDFKMHFDFLNYAQRLALLENVCTQLKLVVHESEIKSKLYALDRLSAGDFAVIVRQSCFHPFESVNAVVQHLADEMAAKYKSSQSIGFTAST</sequence>
<comment type="caution">
    <text evidence="5">The sequence shown here is derived from an EMBL/GenBank/DDBJ whole genome shotgun (WGS) entry which is preliminary data.</text>
</comment>
<dbReference type="PATRIC" id="fig|1217650.3.peg.4153"/>
<evidence type="ECO:0000259" key="4">
    <source>
        <dbReference type="SMART" id="SM00382"/>
    </source>
</evidence>
<comment type="similarity">
    <text evidence="1">Belongs to the AAA ATPase family.</text>
</comment>
<evidence type="ECO:0000313" key="6">
    <source>
        <dbReference type="Proteomes" id="UP000013251"/>
    </source>
</evidence>
<organism evidence="5 6">
    <name type="scientific">Acinetobacter bereziniae LMG 1003 = CIP 70.12</name>
    <dbReference type="NCBI Taxonomy" id="981324"/>
    <lineage>
        <taxon>Bacteria</taxon>
        <taxon>Pseudomonadati</taxon>
        <taxon>Pseudomonadota</taxon>
        <taxon>Gammaproteobacteria</taxon>
        <taxon>Moraxellales</taxon>
        <taxon>Moraxellaceae</taxon>
        <taxon>Acinetobacter</taxon>
    </lineage>
</organism>
<evidence type="ECO:0000256" key="3">
    <source>
        <dbReference type="ARBA" id="ARBA00022840"/>
    </source>
</evidence>